<evidence type="ECO:0000256" key="6">
    <source>
        <dbReference type="ARBA" id="ARBA00022741"/>
    </source>
</evidence>
<protein>
    <submittedName>
        <fullName evidence="9">Selenoprotein O and cysteine-containing homologs</fullName>
    </submittedName>
</protein>
<evidence type="ECO:0000256" key="3">
    <source>
        <dbReference type="ARBA" id="ARBA00022679"/>
    </source>
</evidence>
<evidence type="ECO:0000313" key="9">
    <source>
        <dbReference type="EMBL" id="SFV64320.1"/>
    </source>
</evidence>
<comment type="cofactor">
    <cofactor evidence="1">
        <name>Mg(2+)</name>
        <dbReference type="ChEBI" id="CHEBI:18420"/>
    </cofactor>
</comment>
<keyword evidence="3" id="KW-0808">Transferase</keyword>
<evidence type="ECO:0000256" key="7">
    <source>
        <dbReference type="ARBA" id="ARBA00022840"/>
    </source>
</evidence>
<dbReference type="Pfam" id="PF02696">
    <property type="entry name" value="SelO"/>
    <property type="match status" value="1"/>
</dbReference>
<keyword evidence="8" id="KW-0460">Magnesium</keyword>
<dbReference type="GO" id="GO:0005524">
    <property type="term" value="F:ATP binding"/>
    <property type="evidence" value="ECO:0007669"/>
    <property type="project" value="UniProtKB-KW"/>
</dbReference>
<dbReference type="AlphaFoldDB" id="A0A1W1CEM7"/>
<name>A0A1W1CEM7_9ZZZZ</name>
<evidence type="ECO:0000256" key="2">
    <source>
        <dbReference type="ARBA" id="ARBA00009747"/>
    </source>
</evidence>
<dbReference type="HAMAP" id="MF_00692">
    <property type="entry name" value="SelO"/>
    <property type="match status" value="1"/>
</dbReference>
<keyword evidence="4" id="KW-0548">Nucleotidyltransferase</keyword>
<dbReference type="EMBL" id="FPHL01000036">
    <property type="protein sequence ID" value="SFV64320.1"/>
    <property type="molecule type" value="Genomic_DNA"/>
</dbReference>
<dbReference type="InterPro" id="IPR003846">
    <property type="entry name" value="SelO"/>
</dbReference>
<keyword evidence="7" id="KW-0067">ATP-binding</keyword>
<comment type="similarity">
    <text evidence="2">Belongs to the SELO family.</text>
</comment>
<evidence type="ECO:0000256" key="1">
    <source>
        <dbReference type="ARBA" id="ARBA00001946"/>
    </source>
</evidence>
<gene>
    <name evidence="9" type="ORF">MNB_SV-10-1346</name>
</gene>
<organism evidence="9">
    <name type="scientific">hydrothermal vent metagenome</name>
    <dbReference type="NCBI Taxonomy" id="652676"/>
    <lineage>
        <taxon>unclassified sequences</taxon>
        <taxon>metagenomes</taxon>
        <taxon>ecological metagenomes</taxon>
    </lineage>
</organism>
<reference evidence="9" key="1">
    <citation type="submission" date="2016-10" db="EMBL/GenBank/DDBJ databases">
        <authorList>
            <person name="de Groot N.N."/>
        </authorList>
    </citation>
    <scope>NUCLEOTIDE SEQUENCE</scope>
</reference>
<accession>A0A1W1CEM7</accession>
<evidence type="ECO:0000256" key="4">
    <source>
        <dbReference type="ARBA" id="ARBA00022695"/>
    </source>
</evidence>
<dbReference type="PANTHER" id="PTHR32057">
    <property type="entry name" value="PROTEIN ADENYLYLTRANSFERASE SELO, MITOCHONDRIAL"/>
    <property type="match status" value="1"/>
</dbReference>
<evidence type="ECO:0000256" key="8">
    <source>
        <dbReference type="ARBA" id="ARBA00022842"/>
    </source>
</evidence>
<keyword evidence="6" id="KW-0547">Nucleotide-binding</keyword>
<sequence>MKICYYCLMKLNELKLTNPYLVLPAECHDRVKPAPLKNPFLIHANEAVAEMLGLDKEELHTDRFVDFANGAFQPEGSDTFAMCYAGHQFGFFVDRLGDGRAINIGTLNGLHMQLKGAGQTKYSRSGDGRAVLRSSIREYLMSEAMHGLGIETTRALALIGSEHSVYRQEWEKGAIVLRVSPSWVRFGTFEYFAHKKRFKELEALAEYAIAESYPHLVGVGDAYALFFEEVVEKTAELMAKWQAVGFNHGVMNTDNMSIAGLTIDYGPYAFLDDYDAGYICNHTDQYGRYSFGNQPTIGEWNLRALMAALSPLIQTEKMEESMTGYWKVYREHYTQLMARKMGLDEVQEGDLDLIRHMLGTLQGLHIDYTLFFRTLSRYNGERADILKLGLYHQPMKDWLDDYDNRLLQNSSTQPEREERMLKTNPKFVLKNYMLQEVIDAAHAHDFAPLDALFGIARDPYAEHPEFEHWAGATPDVYKNRKLSCSS</sequence>
<dbReference type="NCBIfam" id="NF000658">
    <property type="entry name" value="PRK00029.1"/>
    <property type="match status" value="1"/>
</dbReference>
<proteinExistence type="inferred from homology"/>
<dbReference type="GO" id="GO:0070733">
    <property type="term" value="F:AMPylase activity"/>
    <property type="evidence" value="ECO:0007669"/>
    <property type="project" value="TreeGrafter"/>
</dbReference>
<dbReference type="PANTHER" id="PTHR32057:SF14">
    <property type="entry name" value="PROTEIN ADENYLYLTRANSFERASE SELO, MITOCHONDRIAL"/>
    <property type="match status" value="1"/>
</dbReference>
<dbReference type="GO" id="GO:0046872">
    <property type="term" value="F:metal ion binding"/>
    <property type="evidence" value="ECO:0007669"/>
    <property type="project" value="UniProtKB-KW"/>
</dbReference>
<evidence type="ECO:0000256" key="5">
    <source>
        <dbReference type="ARBA" id="ARBA00022723"/>
    </source>
</evidence>
<keyword evidence="5" id="KW-0479">Metal-binding</keyword>